<name>A0A7J6AM82_AMEME</name>
<dbReference type="SUPFAM" id="SSF52540">
    <property type="entry name" value="P-loop containing nucleoside triphosphate hydrolases"/>
    <property type="match status" value="1"/>
</dbReference>
<dbReference type="Gene3D" id="3.40.50.720">
    <property type="entry name" value="NAD(P)-binding Rossmann-like Domain"/>
    <property type="match status" value="1"/>
</dbReference>
<dbReference type="GO" id="GO:0005524">
    <property type="term" value="F:ATP binding"/>
    <property type="evidence" value="ECO:0007669"/>
    <property type="project" value="InterPro"/>
</dbReference>
<dbReference type="Gene3D" id="1.20.890.10">
    <property type="entry name" value="cAMP-dependent protein kinase regulatory subunit, dimerization-anchoring domain"/>
    <property type="match status" value="1"/>
</dbReference>
<dbReference type="Proteomes" id="UP000593565">
    <property type="component" value="Unassembled WGS sequence"/>
</dbReference>
<protein>
    <submittedName>
        <fullName evidence="5">Uncharacterized protein</fullName>
    </submittedName>
</protein>
<dbReference type="InterPro" id="IPR007858">
    <property type="entry name" value="Dpy-30_motif"/>
</dbReference>
<evidence type="ECO:0000256" key="3">
    <source>
        <dbReference type="ARBA" id="ARBA00022777"/>
    </source>
</evidence>
<dbReference type="Pfam" id="PF13207">
    <property type="entry name" value="AAA_17"/>
    <property type="match status" value="1"/>
</dbReference>
<dbReference type="InterPro" id="IPR027417">
    <property type="entry name" value="P-loop_NTPase"/>
</dbReference>
<dbReference type="PRINTS" id="PR00094">
    <property type="entry name" value="ADENYLTKNASE"/>
</dbReference>
<evidence type="ECO:0000256" key="4">
    <source>
        <dbReference type="SAM" id="Coils"/>
    </source>
</evidence>
<dbReference type="GO" id="GO:0019205">
    <property type="term" value="F:nucleobase-containing compound kinase activity"/>
    <property type="evidence" value="ECO:0007669"/>
    <property type="project" value="InterPro"/>
</dbReference>
<dbReference type="CDD" id="cd22967">
    <property type="entry name" value="DD_AK7"/>
    <property type="match status" value="1"/>
</dbReference>
<reference evidence="5 6" key="1">
    <citation type="submission" date="2020-02" db="EMBL/GenBank/DDBJ databases">
        <title>A chromosome-scale genome assembly of the black bullhead catfish (Ameiurus melas).</title>
        <authorList>
            <person name="Wen M."/>
            <person name="Zham M."/>
            <person name="Cabau C."/>
            <person name="Klopp C."/>
            <person name="Donnadieu C."/>
            <person name="Roques C."/>
            <person name="Bouchez O."/>
            <person name="Lampietro C."/>
            <person name="Jouanno E."/>
            <person name="Herpin A."/>
            <person name="Louis A."/>
            <person name="Berthelot C."/>
            <person name="Parey E."/>
            <person name="Roest-Crollius H."/>
            <person name="Braasch I."/>
            <person name="Postlethwait J."/>
            <person name="Robinson-Rechavi M."/>
            <person name="Echchiki A."/>
            <person name="Begum T."/>
            <person name="Montfort J."/>
            <person name="Schartl M."/>
            <person name="Bobe J."/>
            <person name="Guiguen Y."/>
        </authorList>
    </citation>
    <scope>NUCLEOTIDE SEQUENCE [LARGE SCALE GENOMIC DNA]</scope>
    <source>
        <strain evidence="5">M_S1</strain>
        <tissue evidence="5">Blood</tissue>
    </source>
</reference>
<proteinExistence type="predicted"/>
<dbReference type="Pfam" id="PF05186">
    <property type="entry name" value="Dpy-30"/>
    <property type="match status" value="1"/>
</dbReference>
<dbReference type="EMBL" id="JAAGNN010000010">
    <property type="protein sequence ID" value="KAF4083686.1"/>
    <property type="molecule type" value="Genomic_DNA"/>
</dbReference>
<dbReference type="PANTHER" id="PTHR23359">
    <property type="entry name" value="NUCLEOTIDE KINASE"/>
    <property type="match status" value="1"/>
</dbReference>
<feature type="coiled-coil region" evidence="4">
    <location>
        <begin position="458"/>
        <end position="487"/>
    </location>
</feature>
<dbReference type="InterPro" id="IPR000850">
    <property type="entry name" value="Adenylat/UMP-CMP_kin"/>
</dbReference>
<evidence type="ECO:0000313" key="5">
    <source>
        <dbReference type="EMBL" id="KAF4083686.1"/>
    </source>
</evidence>
<accession>A0A7J6AM82</accession>
<dbReference type="Gene3D" id="3.40.50.300">
    <property type="entry name" value="P-loop containing nucleotide triphosphate hydrolases"/>
    <property type="match status" value="1"/>
</dbReference>
<keyword evidence="3" id="KW-0418">Kinase</keyword>
<keyword evidence="1" id="KW-0808">Transferase</keyword>
<keyword evidence="2" id="KW-0547">Nucleotide-binding</keyword>
<evidence type="ECO:0000256" key="1">
    <source>
        <dbReference type="ARBA" id="ARBA00022679"/>
    </source>
</evidence>
<dbReference type="SUPFAM" id="SSF51735">
    <property type="entry name" value="NAD(P)-binding Rossmann-fold domains"/>
    <property type="match status" value="1"/>
</dbReference>
<gene>
    <name evidence="5" type="ORF">AMELA_G00119520</name>
</gene>
<dbReference type="InterPro" id="IPR036291">
    <property type="entry name" value="NAD(P)-bd_dom_sf"/>
</dbReference>
<keyword evidence="6" id="KW-1185">Reference proteome</keyword>
<dbReference type="GO" id="GO:0006139">
    <property type="term" value="P:nucleobase-containing compound metabolic process"/>
    <property type="evidence" value="ECO:0007669"/>
    <property type="project" value="InterPro"/>
</dbReference>
<dbReference type="CDD" id="cd01428">
    <property type="entry name" value="ADK"/>
    <property type="match status" value="1"/>
</dbReference>
<keyword evidence="4" id="KW-0175">Coiled coil</keyword>
<organism evidence="5 6">
    <name type="scientific">Ameiurus melas</name>
    <name type="common">Black bullhead</name>
    <name type="synonym">Silurus melas</name>
    <dbReference type="NCBI Taxonomy" id="219545"/>
    <lineage>
        <taxon>Eukaryota</taxon>
        <taxon>Metazoa</taxon>
        <taxon>Chordata</taxon>
        <taxon>Craniata</taxon>
        <taxon>Vertebrata</taxon>
        <taxon>Euteleostomi</taxon>
        <taxon>Actinopterygii</taxon>
        <taxon>Neopterygii</taxon>
        <taxon>Teleostei</taxon>
        <taxon>Ostariophysi</taxon>
        <taxon>Siluriformes</taxon>
        <taxon>Ictaluridae</taxon>
        <taxon>Ameiurus</taxon>
    </lineage>
</organism>
<evidence type="ECO:0000313" key="6">
    <source>
        <dbReference type="Proteomes" id="UP000593565"/>
    </source>
</evidence>
<dbReference type="AlphaFoldDB" id="A0A7J6AM82"/>
<feature type="coiled-coil region" evidence="4">
    <location>
        <begin position="657"/>
        <end position="706"/>
    </location>
</feature>
<dbReference type="InterPro" id="IPR047499">
    <property type="entry name" value="DD_AK7"/>
</dbReference>
<sequence length="769" mass="87958">MLLLIMPDEQIKLFMTQKSPFSLPKREMNQFRIAESTPKLTNLEPEFEESTLHESTRCSCAATDPNKIMAAETEQHPSKRVFINNLDQYTSKYIGKFLASCVVGASDVSEQVQDEPANESSSQESVYQIVGTISGKTEDKSSFAVEEYTNLTREDLFRHLMESDVVVYNVYNERTDQIEEASWAVSALHKDIDAFPRPKTFILISSVMTWALTKTLDPDDPEIRLTEWDYRRRKPHGNFKDQAAVEKLVVKLGKSNQSQFSTYVVASGLQYGMGEQAFHFFFKTAWLGEEREVPIFGDGSNIVPAIHIRDLAGIVQNVIDHTDAQYFLAVDESQNTIADIISAIAVALGPGKTQNVPKEDVFLTEELTQAEIDHLFVNLQMEAIFLTDNFTINWVSKKGIVENIDHVVEEYKLTRGLLPVRICLLGPPAVGKSTVAEKICKHYKLHHVKLDETIVETLANLESRVHVEEAENKAEDESRGTRELLETLTKDLERNGGRLDEQYVLQIMKDKLKTKACRNQGFVLDGFPTSYDQAKELFCAEDDQARDVRSKIPPYDKETVPEFVFSLDATDEFLEERVLNLPESVAQGTSHSVEKYFPRLAAFRKNNSEDETVLKYFDELEIHPERIEINNDDVENVLVMEKVMESVGKARNYGPTTKDLEEELRQVEIRLKEKEAAHQAEAKRRKEEEEQRAQQHEEWIRCLEEERRQEEALLMAESTPLRHYLMTSVLPTVIRGCLEICELRPDDPFEFLAEYLLKNKPEVQSNTPA</sequence>
<comment type="caution">
    <text evidence="5">The sequence shown here is derived from an EMBL/GenBank/DDBJ whole genome shotgun (WGS) entry which is preliminary data.</text>
</comment>
<evidence type="ECO:0000256" key="2">
    <source>
        <dbReference type="ARBA" id="ARBA00022741"/>
    </source>
</evidence>